<name>A0A9K3NPR2_HELAN</name>
<dbReference type="AlphaFoldDB" id="A0A9K3NPR2"/>
<gene>
    <name evidence="1" type="ORF">HanXRQr2_Chr04g0146531</name>
</gene>
<dbReference type="Proteomes" id="UP000215914">
    <property type="component" value="Unassembled WGS sequence"/>
</dbReference>
<proteinExistence type="predicted"/>
<comment type="caution">
    <text evidence="1">The sequence shown here is derived from an EMBL/GenBank/DDBJ whole genome shotgun (WGS) entry which is preliminary data.</text>
</comment>
<evidence type="ECO:0000313" key="2">
    <source>
        <dbReference type="Proteomes" id="UP000215914"/>
    </source>
</evidence>
<reference evidence="1" key="1">
    <citation type="journal article" date="2017" name="Nature">
        <title>The sunflower genome provides insights into oil metabolism, flowering and Asterid evolution.</title>
        <authorList>
            <person name="Badouin H."/>
            <person name="Gouzy J."/>
            <person name="Grassa C.J."/>
            <person name="Murat F."/>
            <person name="Staton S.E."/>
            <person name="Cottret L."/>
            <person name="Lelandais-Briere C."/>
            <person name="Owens G.L."/>
            <person name="Carrere S."/>
            <person name="Mayjonade B."/>
            <person name="Legrand L."/>
            <person name="Gill N."/>
            <person name="Kane N.C."/>
            <person name="Bowers J.E."/>
            <person name="Hubner S."/>
            <person name="Bellec A."/>
            <person name="Berard A."/>
            <person name="Berges H."/>
            <person name="Blanchet N."/>
            <person name="Boniface M.C."/>
            <person name="Brunel D."/>
            <person name="Catrice O."/>
            <person name="Chaidir N."/>
            <person name="Claudel C."/>
            <person name="Donnadieu C."/>
            <person name="Faraut T."/>
            <person name="Fievet G."/>
            <person name="Helmstetter N."/>
            <person name="King M."/>
            <person name="Knapp S.J."/>
            <person name="Lai Z."/>
            <person name="Le Paslier M.C."/>
            <person name="Lippi Y."/>
            <person name="Lorenzon L."/>
            <person name="Mandel J.R."/>
            <person name="Marage G."/>
            <person name="Marchand G."/>
            <person name="Marquand E."/>
            <person name="Bret-Mestries E."/>
            <person name="Morien E."/>
            <person name="Nambeesan S."/>
            <person name="Nguyen T."/>
            <person name="Pegot-Espagnet P."/>
            <person name="Pouilly N."/>
            <person name="Raftis F."/>
            <person name="Sallet E."/>
            <person name="Schiex T."/>
            <person name="Thomas J."/>
            <person name="Vandecasteele C."/>
            <person name="Vares D."/>
            <person name="Vear F."/>
            <person name="Vautrin S."/>
            <person name="Crespi M."/>
            <person name="Mangin B."/>
            <person name="Burke J.M."/>
            <person name="Salse J."/>
            <person name="Munos S."/>
            <person name="Vincourt P."/>
            <person name="Rieseberg L.H."/>
            <person name="Langlade N.B."/>
        </authorList>
    </citation>
    <scope>NUCLEOTIDE SEQUENCE</scope>
    <source>
        <tissue evidence="1">Leaves</tissue>
    </source>
</reference>
<sequence>MRWVHQQWWLWVEDDDVGWWPDWNDPVDEDAASAAATTLYAIPTVIISEILKEMDW</sequence>
<reference evidence="1" key="2">
    <citation type="submission" date="2020-06" db="EMBL/GenBank/DDBJ databases">
        <title>Helianthus annuus Genome sequencing and assembly Release 2.</title>
        <authorList>
            <person name="Gouzy J."/>
            <person name="Langlade N."/>
            <person name="Munos S."/>
        </authorList>
    </citation>
    <scope>NUCLEOTIDE SEQUENCE</scope>
    <source>
        <tissue evidence="1">Leaves</tissue>
    </source>
</reference>
<keyword evidence="2" id="KW-1185">Reference proteome</keyword>
<organism evidence="1 2">
    <name type="scientific">Helianthus annuus</name>
    <name type="common">Common sunflower</name>
    <dbReference type="NCBI Taxonomy" id="4232"/>
    <lineage>
        <taxon>Eukaryota</taxon>
        <taxon>Viridiplantae</taxon>
        <taxon>Streptophyta</taxon>
        <taxon>Embryophyta</taxon>
        <taxon>Tracheophyta</taxon>
        <taxon>Spermatophyta</taxon>
        <taxon>Magnoliopsida</taxon>
        <taxon>eudicotyledons</taxon>
        <taxon>Gunneridae</taxon>
        <taxon>Pentapetalae</taxon>
        <taxon>asterids</taxon>
        <taxon>campanulids</taxon>
        <taxon>Asterales</taxon>
        <taxon>Asteraceae</taxon>
        <taxon>Asteroideae</taxon>
        <taxon>Heliantheae alliance</taxon>
        <taxon>Heliantheae</taxon>
        <taxon>Helianthus</taxon>
    </lineage>
</organism>
<protein>
    <submittedName>
        <fullName evidence="1">Uncharacterized protein</fullName>
    </submittedName>
</protein>
<evidence type="ECO:0000313" key="1">
    <source>
        <dbReference type="EMBL" id="KAF5808537.1"/>
    </source>
</evidence>
<dbReference type="Gramene" id="mRNA:HanXRQr2_Chr04g0146531">
    <property type="protein sequence ID" value="mRNA:HanXRQr2_Chr04g0146531"/>
    <property type="gene ID" value="HanXRQr2_Chr04g0146531"/>
</dbReference>
<dbReference type="EMBL" id="MNCJ02000319">
    <property type="protein sequence ID" value="KAF5808537.1"/>
    <property type="molecule type" value="Genomic_DNA"/>
</dbReference>
<accession>A0A9K3NPR2</accession>